<name>A0AAD9FQ45_PAPLA</name>
<keyword evidence="2" id="KW-0732">Signal</keyword>
<feature type="region of interest" description="Disordered" evidence="1">
    <location>
        <begin position="77"/>
        <end position="112"/>
    </location>
</feature>
<sequence>MTSLTRADWVALLFSTFTFHPVSTCRRRQQLLGQIIRSESTPSGCFRMFRTSLAQLPVEHPLIHPVVVRSYQALTTGARRRSSNGLPRLLNKRGKLGRTPRLRGGQTKRSRS</sequence>
<gene>
    <name evidence="3" type="ORF">DB88DRAFT_498708</name>
</gene>
<dbReference type="AlphaFoldDB" id="A0AAD9FQ45"/>
<evidence type="ECO:0008006" key="5">
    <source>
        <dbReference type="Google" id="ProtNLM"/>
    </source>
</evidence>
<reference evidence="3" key="1">
    <citation type="submission" date="2023-02" db="EMBL/GenBank/DDBJ databases">
        <title>Identification and recombinant expression of a fungal hydrolase from Papiliotrema laurentii that hydrolyzes apple cutin and clears colloidal polyester polyurethane.</title>
        <authorList>
            <consortium name="DOE Joint Genome Institute"/>
            <person name="Roman V.A."/>
            <person name="Bojanowski C."/>
            <person name="Crable B.R."/>
            <person name="Wagner D.N."/>
            <person name="Hung C.S."/>
            <person name="Nadeau L.J."/>
            <person name="Schratz L."/>
            <person name="Haridas S."/>
            <person name="Pangilinan J."/>
            <person name="Lipzen A."/>
            <person name="Na H."/>
            <person name="Yan M."/>
            <person name="Ng V."/>
            <person name="Grigoriev I.V."/>
            <person name="Spatafora J.W."/>
            <person name="Barlow D."/>
            <person name="Biffinger J."/>
            <person name="Kelley-Loughnane N."/>
            <person name="Varaljay V.A."/>
            <person name="Crookes-Goodson W.J."/>
        </authorList>
    </citation>
    <scope>NUCLEOTIDE SEQUENCE</scope>
    <source>
        <strain evidence="3">5307AH</strain>
    </source>
</reference>
<comment type="caution">
    <text evidence="3">The sequence shown here is derived from an EMBL/GenBank/DDBJ whole genome shotgun (WGS) entry which is preliminary data.</text>
</comment>
<evidence type="ECO:0000313" key="4">
    <source>
        <dbReference type="Proteomes" id="UP001182556"/>
    </source>
</evidence>
<protein>
    <recommendedName>
        <fullName evidence="5">Secreted protein</fullName>
    </recommendedName>
</protein>
<feature type="compositionally biased region" description="Basic residues" evidence="1">
    <location>
        <begin position="90"/>
        <end position="112"/>
    </location>
</feature>
<organism evidence="3 4">
    <name type="scientific">Papiliotrema laurentii</name>
    <name type="common">Cryptococcus laurentii</name>
    <dbReference type="NCBI Taxonomy" id="5418"/>
    <lineage>
        <taxon>Eukaryota</taxon>
        <taxon>Fungi</taxon>
        <taxon>Dikarya</taxon>
        <taxon>Basidiomycota</taxon>
        <taxon>Agaricomycotina</taxon>
        <taxon>Tremellomycetes</taxon>
        <taxon>Tremellales</taxon>
        <taxon>Rhynchogastremaceae</taxon>
        <taxon>Papiliotrema</taxon>
    </lineage>
</organism>
<proteinExistence type="predicted"/>
<feature type="chain" id="PRO_5042044375" description="Secreted protein" evidence="2">
    <location>
        <begin position="25"/>
        <end position="112"/>
    </location>
</feature>
<evidence type="ECO:0000256" key="1">
    <source>
        <dbReference type="SAM" id="MobiDB-lite"/>
    </source>
</evidence>
<evidence type="ECO:0000256" key="2">
    <source>
        <dbReference type="SAM" id="SignalP"/>
    </source>
</evidence>
<evidence type="ECO:0000313" key="3">
    <source>
        <dbReference type="EMBL" id="KAK1921642.1"/>
    </source>
</evidence>
<dbReference type="Proteomes" id="UP001182556">
    <property type="component" value="Unassembled WGS sequence"/>
</dbReference>
<accession>A0AAD9FQ45</accession>
<keyword evidence="4" id="KW-1185">Reference proteome</keyword>
<dbReference type="EMBL" id="JAODAN010000010">
    <property type="protein sequence ID" value="KAK1921642.1"/>
    <property type="molecule type" value="Genomic_DNA"/>
</dbReference>
<feature type="signal peptide" evidence="2">
    <location>
        <begin position="1"/>
        <end position="24"/>
    </location>
</feature>